<dbReference type="PROSITE" id="PS50158">
    <property type="entry name" value="ZF_CCHC"/>
    <property type="match status" value="1"/>
</dbReference>
<dbReference type="AlphaFoldDB" id="A0AAW2W264"/>
<evidence type="ECO:0000313" key="3">
    <source>
        <dbReference type="EMBL" id="KAL0434851.1"/>
    </source>
</evidence>
<dbReference type="InterPro" id="IPR025836">
    <property type="entry name" value="Zn_knuckle_CX2CX4HX4C"/>
</dbReference>
<keyword evidence="1" id="KW-0863">Zinc-finger</keyword>
<reference evidence="3" key="2">
    <citation type="journal article" date="2024" name="Plant">
        <title>Genomic evolution and insights into agronomic trait innovations of Sesamum species.</title>
        <authorList>
            <person name="Miao H."/>
            <person name="Wang L."/>
            <person name="Qu L."/>
            <person name="Liu H."/>
            <person name="Sun Y."/>
            <person name="Le M."/>
            <person name="Wang Q."/>
            <person name="Wei S."/>
            <person name="Zheng Y."/>
            <person name="Lin W."/>
            <person name="Duan Y."/>
            <person name="Cao H."/>
            <person name="Xiong S."/>
            <person name="Wang X."/>
            <person name="Wei L."/>
            <person name="Li C."/>
            <person name="Ma Q."/>
            <person name="Ju M."/>
            <person name="Zhao R."/>
            <person name="Li G."/>
            <person name="Mu C."/>
            <person name="Tian Q."/>
            <person name="Mei H."/>
            <person name="Zhang T."/>
            <person name="Gao T."/>
            <person name="Zhang H."/>
        </authorList>
    </citation>
    <scope>NUCLEOTIDE SEQUENCE</scope>
    <source>
        <strain evidence="3">G02</strain>
    </source>
</reference>
<dbReference type="GO" id="GO:0008270">
    <property type="term" value="F:zinc ion binding"/>
    <property type="evidence" value="ECO:0007669"/>
    <property type="project" value="UniProtKB-KW"/>
</dbReference>
<evidence type="ECO:0000256" key="1">
    <source>
        <dbReference type="PROSITE-ProRule" id="PRU00047"/>
    </source>
</evidence>
<evidence type="ECO:0000259" key="2">
    <source>
        <dbReference type="PROSITE" id="PS50158"/>
    </source>
</evidence>
<sequence length="257" mass="29367">MESDLRRLSSVLTLTEEEEGGEVCPAGLWHAEPLSRDFFILGRLLSPKPFHPDAFQSTLRTTFQPVKGMDFKLIEADRFPLKFSYMLDRDRVLKCCSWAYDKNLMVLAPVEASDDPKLVDLTFCDFHIHIHGLPMGKMTKEVASFVGNRLGKFREVDLDSSREVWGSSVRIRAAINITKPLKRALKIRTVLRDEQLVTFTYKRLPNICYLCGCLGHISRHCELQLQEGYCDLGENTPYGNWLRAVTPSNFCGRYGDL</sequence>
<dbReference type="EMBL" id="JACGWJ010000002">
    <property type="protein sequence ID" value="KAL0434851.1"/>
    <property type="molecule type" value="Genomic_DNA"/>
</dbReference>
<keyword evidence="1" id="KW-0862">Zinc</keyword>
<dbReference type="PANTHER" id="PTHR31286:SF178">
    <property type="entry name" value="DUF4283 DOMAIN-CONTAINING PROTEIN"/>
    <property type="match status" value="1"/>
</dbReference>
<dbReference type="InterPro" id="IPR001878">
    <property type="entry name" value="Znf_CCHC"/>
</dbReference>
<keyword evidence="1" id="KW-0479">Metal-binding</keyword>
<dbReference type="InterPro" id="IPR040256">
    <property type="entry name" value="At4g02000-like"/>
</dbReference>
<organism evidence="3">
    <name type="scientific">Sesamum radiatum</name>
    <name type="common">Black benniseed</name>
    <dbReference type="NCBI Taxonomy" id="300843"/>
    <lineage>
        <taxon>Eukaryota</taxon>
        <taxon>Viridiplantae</taxon>
        <taxon>Streptophyta</taxon>
        <taxon>Embryophyta</taxon>
        <taxon>Tracheophyta</taxon>
        <taxon>Spermatophyta</taxon>
        <taxon>Magnoliopsida</taxon>
        <taxon>eudicotyledons</taxon>
        <taxon>Gunneridae</taxon>
        <taxon>Pentapetalae</taxon>
        <taxon>asterids</taxon>
        <taxon>lamiids</taxon>
        <taxon>Lamiales</taxon>
        <taxon>Pedaliaceae</taxon>
        <taxon>Sesamum</taxon>
    </lineage>
</organism>
<accession>A0AAW2W264</accession>
<feature type="domain" description="CCHC-type" evidence="2">
    <location>
        <begin position="208"/>
        <end position="221"/>
    </location>
</feature>
<name>A0AAW2W264_SESRA</name>
<gene>
    <name evidence="3" type="ORF">Sradi_0193000</name>
</gene>
<dbReference type="GO" id="GO:0003676">
    <property type="term" value="F:nucleic acid binding"/>
    <property type="evidence" value="ECO:0007669"/>
    <property type="project" value="InterPro"/>
</dbReference>
<comment type="caution">
    <text evidence="3">The sequence shown here is derived from an EMBL/GenBank/DDBJ whole genome shotgun (WGS) entry which is preliminary data.</text>
</comment>
<dbReference type="Pfam" id="PF14392">
    <property type="entry name" value="zf-CCHC_4"/>
    <property type="match status" value="1"/>
</dbReference>
<reference evidence="3" key="1">
    <citation type="submission" date="2020-06" db="EMBL/GenBank/DDBJ databases">
        <authorList>
            <person name="Li T."/>
            <person name="Hu X."/>
            <person name="Zhang T."/>
            <person name="Song X."/>
            <person name="Zhang H."/>
            <person name="Dai N."/>
            <person name="Sheng W."/>
            <person name="Hou X."/>
            <person name="Wei L."/>
        </authorList>
    </citation>
    <scope>NUCLEOTIDE SEQUENCE</scope>
    <source>
        <strain evidence="3">G02</strain>
        <tissue evidence="3">Leaf</tissue>
    </source>
</reference>
<dbReference type="PANTHER" id="PTHR31286">
    <property type="entry name" value="GLYCINE-RICH CELL WALL STRUCTURAL PROTEIN 1.8-LIKE"/>
    <property type="match status" value="1"/>
</dbReference>
<protein>
    <recommendedName>
        <fullName evidence="2">CCHC-type domain-containing protein</fullName>
    </recommendedName>
</protein>
<proteinExistence type="predicted"/>